<reference evidence="2 3" key="1">
    <citation type="journal article" date="2010" name="Science">
        <title>Pathogenicity determinants in smut fungi revealed by genome comparison.</title>
        <authorList>
            <person name="Schirawski J."/>
            <person name="Mannhaupt G."/>
            <person name="Muench K."/>
            <person name="Brefort T."/>
            <person name="Schipper K."/>
            <person name="Doehlemann G."/>
            <person name="Di Stasio M."/>
            <person name="Roessel N."/>
            <person name="Mendoza-Mendoza A."/>
            <person name="Pester D."/>
            <person name="Mueller O."/>
            <person name="Winterberg B."/>
            <person name="Meyer E."/>
            <person name="Ghareeb H."/>
            <person name="Wollenberg T."/>
            <person name="Muensterkoetter M."/>
            <person name="Wong P."/>
            <person name="Walter M."/>
            <person name="Stukenbrock E."/>
            <person name="Gueldener U."/>
            <person name="Kahmann R."/>
        </authorList>
    </citation>
    <scope>NUCLEOTIDE SEQUENCE [LARGE SCALE GENOMIC DNA]</scope>
    <source>
        <strain evidence="3">SRZ2</strain>
    </source>
</reference>
<organism evidence="2 3">
    <name type="scientific">Sporisorium reilianum (strain SRZ2)</name>
    <name type="common">Maize head smut fungus</name>
    <dbReference type="NCBI Taxonomy" id="999809"/>
    <lineage>
        <taxon>Eukaryota</taxon>
        <taxon>Fungi</taxon>
        <taxon>Dikarya</taxon>
        <taxon>Basidiomycota</taxon>
        <taxon>Ustilaginomycotina</taxon>
        <taxon>Ustilaginomycetes</taxon>
        <taxon>Ustilaginales</taxon>
        <taxon>Ustilaginaceae</taxon>
        <taxon>Sporisorium</taxon>
    </lineage>
</organism>
<dbReference type="HOGENOM" id="CLU_940649_0_0_1"/>
<dbReference type="AlphaFoldDB" id="E7A255"/>
<evidence type="ECO:0000313" key="3">
    <source>
        <dbReference type="Proteomes" id="UP000008867"/>
    </source>
</evidence>
<feature type="region of interest" description="Disordered" evidence="1">
    <location>
        <begin position="277"/>
        <end position="296"/>
    </location>
</feature>
<name>E7A255_SPORE</name>
<dbReference type="OrthoDB" id="2556565at2759"/>
<accession>E7A255</accession>
<feature type="compositionally biased region" description="Basic and acidic residues" evidence="1">
    <location>
        <begin position="247"/>
        <end position="266"/>
    </location>
</feature>
<proteinExistence type="predicted"/>
<gene>
    <name evidence="2" type="ORF">sr14197</name>
</gene>
<evidence type="ECO:0000313" key="2">
    <source>
        <dbReference type="EMBL" id="CBQ73562.1"/>
    </source>
</evidence>
<sequence>MGAQYAQDPSPTSCQLGRNRSWCHCISARRNGSTKVYKTSSFHATSPRSASSLYSSSLPKMHLVGDLVRAVSMAVSVVLVSTSVIRCAPPVSMEDLSKLTTSFSPAESFELHDLRTASLPNAVPDELWNTGLGADLVGETRNGRLVFGYPKFHEIAYYIPSKHHGYSESLVADYASQTIRSYGWTHTIWWDKAPNQKLYPHGQVPVKEPLPNRNIAIKLGEDRYLLADNVPLGGVSVRKAPWFSESVTEHKKTKGKEGPELTKEDFAPLGPAYRVDGVDDVYRGPERGYPAEGTST</sequence>
<keyword evidence="3" id="KW-1185">Reference proteome</keyword>
<evidence type="ECO:0000256" key="1">
    <source>
        <dbReference type="SAM" id="MobiDB-lite"/>
    </source>
</evidence>
<protein>
    <submittedName>
        <fullName evidence="2">Uncharacterized protein</fullName>
    </submittedName>
</protein>
<dbReference type="VEuPathDB" id="FungiDB:sr14197"/>
<feature type="region of interest" description="Disordered" evidence="1">
    <location>
        <begin position="246"/>
        <end position="272"/>
    </location>
</feature>
<dbReference type="EMBL" id="FQ311473">
    <property type="protein sequence ID" value="CBQ73562.1"/>
    <property type="molecule type" value="Genomic_DNA"/>
</dbReference>
<feature type="compositionally biased region" description="Basic and acidic residues" evidence="1">
    <location>
        <begin position="277"/>
        <end position="286"/>
    </location>
</feature>
<dbReference type="eggNOG" id="ENOG502TM20">
    <property type="taxonomic scope" value="Eukaryota"/>
</dbReference>
<dbReference type="Proteomes" id="UP000008867">
    <property type="component" value="Chromosome 8"/>
</dbReference>